<dbReference type="PANTHER" id="PTHR31286:SF99">
    <property type="entry name" value="DUF4283 DOMAIN-CONTAINING PROTEIN"/>
    <property type="match status" value="1"/>
</dbReference>
<dbReference type="STRING" id="74649.A0A2P6RGN1"/>
<evidence type="ECO:0000259" key="3">
    <source>
        <dbReference type="PROSITE" id="PS50158"/>
    </source>
</evidence>
<dbReference type="InterPro" id="IPR036875">
    <property type="entry name" value="Znf_CCHC_sf"/>
</dbReference>
<keyword evidence="1" id="KW-0479">Metal-binding</keyword>
<organism evidence="4 5">
    <name type="scientific">Rosa chinensis</name>
    <name type="common">China rose</name>
    <dbReference type="NCBI Taxonomy" id="74649"/>
    <lineage>
        <taxon>Eukaryota</taxon>
        <taxon>Viridiplantae</taxon>
        <taxon>Streptophyta</taxon>
        <taxon>Embryophyta</taxon>
        <taxon>Tracheophyta</taxon>
        <taxon>Spermatophyta</taxon>
        <taxon>Magnoliopsida</taxon>
        <taxon>eudicotyledons</taxon>
        <taxon>Gunneridae</taxon>
        <taxon>Pentapetalae</taxon>
        <taxon>rosids</taxon>
        <taxon>fabids</taxon>
        <taxon>Rosales</taxon>
        <taxon>Rosaceae</taxon>
        <taxon>Rosoideae</taxon>
        <taxon>Rosoideae incertae sedis</taxon>
        <taxon>Rosa</taxon>
    </lineage>
</organism>
<dbReference type="Gramene" id="PRQ45579">
    <property type="protein sequence ID" value="PRQ45579"/>
    <property type="gene ID" value="RchiOBHm_Chr3g0492931"/>
</dbReference>
<feature type="region of interest" description="Disordered" evidence="2">
    <location>
        <begin position="140"/>
        <end position="161"/>
    </location>
</feature>
<dbReference type="EMBL" id="PDCK01000041">
    <property type="protein sequence ID" value="PRQ45579.1"/>
    <property type="molecule type" value="Genomic_DNA"/>
</dbReference>
<evidence type="ECO:0000313" key="5">
    <source>
        <dbReference type="Proteomes" id="UP000238479"/>
    </source>
</evidence>
<dbReference type="OMA" id="GHRTEAC"/>
<gene>
    <name evidence="4" type="ORF">RchiOBHm_Chr3g0492931</name>
</gene>
<dbReference type="PROSITE" id="PS50158">
    <property type="entry name" value="ZF_CCHC"/>
    <property type="match status" value="1"/>
</dbReference>
<protein>
    <submittedName>
        <fullName evidence="4">Putative transcription factor interactor and regulator CCHC(Zn) family</fullName>
    </submittedName>
</protein>
<dbReference type="AlphaFoldDB" id="A0A2P6RGN1"/>
<dbReference type="GO" id="GO:0008270">
    <property type="term" value="F:zinc ion binding"/>
    <property type="evidence" value="ECO:0007669"/>
    <property type="project" value="UniProtKB-KW"/>
</dbReference>
<dbReference type="SUPFAM" id="SSF57756">
    <property type="entry name" value="Retrovirus zinc finger-like domains"/>
    <property type="match status" value="1"/>
</dbReference>
<keyword evidence="5" id="KW-1185">Reference proteome</keyword>
<dbReference type="InterPro" id="IPR040256">
    <property type="entry name" value="At4g02000-like"/>
</dbReference>
<comment type="caution">
    <text evidence="4">The sequence shown here is derived from an EMBL/GenBank/DDBJ whole genome shotgun (WGS) entry which is preliminary data.</text>
</comment>
<keyword evidence="1" id="KW-0863">Zinc-finger</keyword>
<dbReference type="InterPro" id="IPR001878">
    <property type="entry name" value="Znf_CCHC"/>
</dbReference>
<evidence type="ECO:0000256" key="1">
    <source>
        <dbReference type="PROSITE-ProRule" id="PRU00047"/>
    </source>
</evidence>
<reference evidence="4 5" key="1">
    <citation type="journal article" date="2018" name="Nat. Genet.">
        <title>The Rosa genome provides new insights in the design of modern roses.</title>
        <authorList>
            <person name="Bendahmane M."/>
        </authorList>
    </citation>
    <scope>NUCLEOTIDE SEQUENCE [LARGE SCALE GENOMIC DNA]</scope>
    <source>
        <strain evidence="5">cv. Old Blush</strain>
    </source>
</reference>
<feature type="domain" description="CCHC-type" evidence="3">
    <location>
        <begin position="115"/>
        <end position="130"/>
    </location>
</feature>
<dbReference type="PANTHER" id="PTHR31286">
    <property type="entry name" value="GLYCINE-RICH CELL WALL STRUCTURAL PROTEIN 1.8-LIKE"/>
    <property type="match status" value="1"/>
</dbReference>
<evidence type="ECO:0000313" key="4">
    <source>
        <dbReference type="EMBL" id="PRQ45579.1"/>
    </source>
</evidence>
<dbReference type="GO" id="GO:0003676">
    <property type="term" value="F:nucleic acid binding"/>
    <property type="evidence" value="ECO:0007669"/>
    <property type="project" value="InterPro"/>
</dbReference>
<dbReference type="Proteomes" id="UP000238479">
    <property type="component" value="Chromosome 3"/>
</dbReference>
<accession>A0A2P6RGN1</accession>
<sequence length="223" mass="25034">MNNALCGGPWILAGQTLVVQKWRPDFDPMNEHIGKMALWVRILGLPVKYFKDYAVAKIGKVLGDVVKVDKLTIGQARGKFARVCIEIDLNKPLRPYVEVESIAYQVVYEGISLICFECGCFGHSKDNCPSIKTSENATDLQQANSNETDQSPTGDKDIDGNEMGMTIMQHDSDSTSPNVVIKEDMGPWMLMSYRNKKELVRLVEPRKMFLLGPDLLFSRMKVS</sequence>
<feature type="compositionally biased region" description="Polar residues" evidence="2">
    <location>
        <begin position="140"/>
        <end position="153"/>
    </location>
</feature>
<name>A0A2P6RGN1_ROSCH</name>
<evidence type="ECO:0000256" key="2">
    <source>
        <dbReference type="SAM" id="MobiDB-lite"/>
    </source>
</evidence>
<keyword evidence="1" id="KW-0862">Zinc</keyword>
<proteinExistence type="predicted"/>